<dbReference type="InterPro" id="IPR002225">
    <property type="entry name" value="3Beta_OHSteriod_DH/Estase"/>
</dbReference>
<dbReference type="GO" id="GO:0016616">
    <property type="term" value="F:oxidoreductase activity, acting on the CH-OH group of donors, NAD or NADP as acceptor"/>
    <property type="evidence" value="ECO:0007669"/>
    <property type="project" value="InterPro"/>
</dbReference>
<dbReference type="Proteomes" id="UP000290365">
    <property type="component" value="Chromosome"/>
</dbReference>
<proteinExistence type="predicted"/>
<keyword evidence="3" id="KW-1185">Reference proteome</keyword>
<dbReference type="GO" id="GO:0005737">
    <property type="term" value="C:cytoplasm"/>
    <property type="evidence" value="ECO:0007669"/>
    <property type="project" value="TreeGrafter"/>
</dbReference>
<dbReference type="OrthoDB" id="9803061at2"/>
<dbReference type="InterPro" id="IPR051783">
    <property type="entry name" value="NAD(P)-dependent_oxidoreduct"/>
</dbReference>
<dbReference type="GO" id="GO:0004029">
    <property type="term" value="F:aldehyde dehydrogenase (NAD+) activity"/>
    <property type="evidence" value="ECO:0007669"/>
    <property type="project" value="TreeGrafter"/>
</dbReference>
<gene>
    <name evidence="2" type="ORF">EPA93_18695</name>
</gene>
<dbReference type="KEGG" id="kbs:EPA93_18695"/>
<dbReference type="GO" id="GO:0006694">
    <property type="term" value="P:steroid biosynthetic process"/>
    <property type="evidence" value="ECO:0007669"/>
    <property type="project" value="InterPro"/>
</dbReference>
<evidence type="ECO:0000259" key="1">
    <source>
        <dbReference type="Pfam" id="PF01073"/>
    </source>
</evidence>
<feature type="domain" description="3-beta hydroxysteroid dehydrogenase/isomerase" evidence="1">
    <location>
        <begin position="4"/>
        <end position="250"/>
    </location>
</feature>
<dbReference type="SUPFAM" id="SSF51735">
    <property type="entry name" value="NAD(P)-binding Rossmann-fold domains"/>
    <property type="match status" value="1"/>
</dbReference>
<dbReference type="PANTHER" id="PTHR48079:SF6">
    <property type="entry name" value="NAD(P)-BINDING DOMAIN-CONTAINING PROTEIN-RELATED"/>
    <property type="match status" value="1"/>
</dbReference>
<reference evidence="2 3" key="1">
    <citation type="submission" date="2019-01" db="EMBL/GenBank/DDBJ databases">
        <title>Ktedonosporobacter rubrisoli SCAWS-G2.</title>
        <authorList>
            <person name="Huang Y."/>
            <person name="Yan B."/>
        </authorList>
    </citation>
    <scope>NUCLEOTIDE SEQUENCE [LARGE SCALE GENOMIC DNA]</scope>
    <source>
        <strain evidence="2 3">SCAWS-G2</strain>
    </source>
</reference>
<sequence length="325" mass="34822">MRILVTGATGFLGQHLARALLTRGHQVYLSGRHFAPVEVLIAAGAIPCEADLRDAPTVCAICKGMDAVYHVGALSAAWGKRSDFFATNVEGTRAVVAGCLEHGVQRLIYVSSPSVVYDGRDQFNATEQVPYPRRFTSVYSLTKKLGEDLVKGAPASLQTVVVRPKAIFGPGDRVLLPQLIAAARLRRLPQIGNGHNLVDLTYVENVVKALLLALEANAAVGKTYTITNGEHVSLWEVIGYVLGQLGLPTKLRRVPLSVALAAATLMEARAAISGSEPLLTRYSASILARTQTYDISAAQRDLGYIPGVSVAEGIELTLEKLRAEI</sequence>
<dbReference type="EMBL" id="CP035758">
    <property type="protein sequence ID" value="QBD77913.1"/>
    <property type="molecule type" value="Genomic_DNA"/>
</dbReference>
<dbReference type="AlphaFoldDB" id="A0A4P6JRI2"/>
<protein>
    <submittedName>
        <fullName evidence="2">NAD-dependent epimerase/dehydratase family protein</fullName>
    </submittedName>
</protein>
<organism evidence="2 3">
    <name type="scientific">Ktedonosporobacter rubrisoli</name>
    <dbReference type="NCBI Taxonomy" id="2509675"/>
    <lineage>
        <taxon>Bacteria</taxon>
        <taxon>Bacillati</taxon>
        <taxon>Chloroflexota</taxon>
        <taxon>Ktedonobacteria</taxon>
        <taxon>Ktedonobacterales</taxon>
        <taxon>Ktedonosporobacteraceae</taxon>
        <taxon>Ktedonosporobacter</taxon>
    </lineage>
</organism>
<evidence type="ECO:0000313" key="3">
    <source>
        <dbReference type="Proteomes" id="UP000290365"/>
    </source>
</evidence>
<accession>A0A4P6JRI2</accession>
<dbReference type="Pfam" id="PF01073">
    <property type="entry name" value="3Beta_HSD"/>
    <property type="match status" value="1"/>
</dbReference>
<dbReference type="Gene3D" id="3.40.50.720">
    <property type="entry name" value="NAD(P)-binding Rossmann-like Domain"/>
    <property type="match status" value="1"/>
</dbReference>
<dbReference type="PANTHER" id="PTHR48079">
    <property type="entry name" value="PROTEIN YEEZ"/>
    <property type="match status" value="1"/>
</dbReference>
<evidence type="ECO:0000313" key="2">
    <source>
        <dbReference type="EMBL" id="QBD77913.1"/>
    </source>
</evidence>
<dbReference type="InterPro" id="IPR036291">
    <property type="entry name" value="NAD(P)-bd_dom_sf"/>
</dbReference>
<name>A0A4P6JRI2_KTERU</name>
<dbReference type="RefSeq" id="WP_129888966.1">
    <property type="nucleotide sequence ID" value="NZ_CP035758.1"/>
</dbReference>